<dbReference type="Gene3D" id="1.10.150.240">
    <property type="entry name" value="Putative phosphatase, domain 2"/>
    <property type="match status" value="1"/>
</dbReference>
<accession>A0A2W5VNJ5</accession>
<protein>
    <recommendedName>
        <fullName evidence="4">phosphoglycolate phosphatase</fullName>
        <ecNumber evidence="4">3.1.3.18</ecNumber>
    </recommendedName>
</protein>
<organism evidence="5 6">
    <name type="scientific">Archangium gephyra</name>
    <dbReference type="NCBI Taxonomy" id="48"/>
    <lineage>
        <taxon>Bacteria</taxon>
        <taxon>Pseudomonadati</taxon>
        <taxon>Myxococcota</taxon>
        <taxon>Myxococcia</taxon>
        <taxon>Myxococcales</taxon>
        <taxon>Cystobacterineae</taxon>
        <taxon>Archangiaceae</taxon>
        <taxon>Archangium</taxon>
    </lineage>
</organism>
<evidence type="ECO:0000256" key="4">
    <source>
        <dbReference type="ARBA" id="ARBA00013078"/>
    </source>
</evidence>
<name>A0A2W5VNJ5_9BACT</name>
<proteinExistence type="inferred from homology"/>
<dbReference type="InterPro" id="IPR023214">
    <property type="entry name" value="HAD_sf"/>
</dbReference>
<comment type="similarity">
    <text evidence="3">Belongs to the HAD-like hydrolase superfamily. CbbY/CbbZ/Gph/YieH family.</text>
</comment>
<evidence type="ECO:0000256" key="1">
    <source>
        <dbReference type="ARBA" id="ARBA00000830"/>
    </source>
</evidence>
<reference evidence="5 6" key="1">
    <citation type="submission" date="2017-08" db="EMBL/GenBank/DDBJ databases">
        <title>Infants hospitalized years apart are colonized by the same room-sourced microbial strains.</title>
        <authorList>
            <person name="Brooks B."/>
            <person name="Olm M.R."/>
            <person name="Firek B.A."/>
            <person name="Baker R."/>
            <person name="Thomas B.C."/>
            <person name="Morowitz M.J."/>
            <person name="Banfield J.F."/>
        </authorList>
    </citation>
    <scope>NUCLEOTIDE SEQUENCE [LARGE SCALE GENOMIC DNA]</scope>
    <source>
        <strain evidence="5">S2_003_000_R2_14</strain>
    </source>
</reference>
<gene>
    <name evidence="5" type="ORF">DI536_16895</name>
</gene>
<dbReference type="GO" id="GO:0005829">
    <property type="term" value="C:cytosol"/>
    <property type="evidence" value="ECO:0007669"/>
    <property type="project" value="TreeGrafter"/>
</dbReference>
<dbReference type="Proteomes" id="UP000249061">
    <property type="component" value="Unassembled WGS sequence"/>
</dbReference>
<dbReference type="EMBL" id="QFQP01000013">
    <property type="protein sequence ID" value="PZR12001.1"/>
    <property type="molecule type" value="Genomic_DNA"/>
</dbReference>
<evidence type="ECO:0000313" key="6">
    <source>
        <dbReference type="Proteomes" id="UP000249061"/>
    </source>
</evidence>
<dbReference type="InterPro" id="IPR050155">
    <property type="entry name" value="HAD-like_hydrolase_sf"/>
</dbReference>
<evidence type="ECO:0000256" key="2">
    <source>
        <dbReference type="ARBA" id="ARBA00004818"/>
    </source>
</evidence>
<dbReference type="InterPro" id="IPR023198">
    <property type="entry name" value="PGP-like_dom2"/>
</dbReference>
<dbReference type="EC" id="3.1.3.18" evidence="4"/>
<dbReference type="PANTHER" id="PTHR43434:SF1">
    <property type="entry name" value="PHOSPHOGLYCOLATE PHOSPHATASE"/>
    <property type="match status" value="1"/>
</dbReference>
<comment type="caution">
    <text evidence="5">The sequence shown here is derived from an EMBL/GenBank/DDBJ whole genome shotgun (WGS) entry which is preliminary data.</text>
</comment>
<sequence length="228" mass="24097">MRPTVLLFDIDGTLISTGGAGRRAISRAFDLLHRREDACATFSFDGMTDRAIVRLGLAAIGVDATDANIDALLATYITCLEASVRSVPDQHYVVHDGMRDAVDASLRAGAAVGLGTGNVREGARVKLQRVGLYSKFSFGGFGDDHELRPELIRAGADRGARQLDVKREDARVVIIGDTPKDVHAALAIGAECIGVSTGAHGVDELRDVGAKWAFNSLAEEGALKALLG</sequence>
<dbReference type="InterPro" id="IPR036412">
    <property type="entry name" value="HAD-like_sf"/>
</dbReference>
<dbReference type="PANTHER" id="PTHR43434">
    <property type="entry name" value="PHOSPHOGLYCOLATE PHOSPHATASE"/>
    <property type="match status" value="1"/>
</dbReference>
<dbReference type="SFLD" id="SFLDG01129">
    <property type="entry name" value="C1.5:_HAD__Beta-PGM__Phosphata"/>
    <property type="match status" value="1"/>
</dbReference>
<dbReference type="SUPFAM" id="SSF56784">
    <property type="entry name" value="HAD-like"/>
    <property type="match status" value="1"/>
</dbReference>
<evidence type="ECO:0000313" key="5">
    <source>
        <dbReference type="EMBL" id="PZR12001.1"/>
    </source>
</evidence>
<dbReference type="AlphaFoldDB" id="A0A2W5VNJ5"/>
<dbReference type="Gene3D" id="3.40.50.1000">
    <property type="entry name" value="HAD superfamily/HAD-like"/>
    <property type="match status" value="1"/>
</dbReference>
<comment type="catalytic activity">
    <reaction evidence="1">
        <text>2-phosphoglycolate + H2O = glycolate + phosphate</text>
        <dbReference type="Rhea" id="RHEA:14369"/>
        <dbReference type="ChEBI" id="CHEBI:15377"/>
        <dbReference type="ChEBI" id="CHEBI:29805"/>
        <dbReference type="ChEBI" id="CHEBI:43474"/>
        <dbReference type="ChEBI" id="CHEBI:58033"/>
        <dbReference type="EC" id="3.1.3.18"/>
    </reaction>
</comment>
<evidence type="ECO:0000256" key="3">
    <source>
        <dbReference type="ARBA" id="ARBA00006171"/>
    </source>
</evidence>
<dbReference type="GO" id="GO:0006281">
    <property type="term" value="P:DNA repair"/>
    <property type="evidence" value="ECO:0007669"/>
    <property type="project" value="TreeGrafter"/>
</dbReference>
<comment type="pathway">
    <text evidence="2">Organic acid metabolism; glycolate biosynthesis; glycolate from 2-phosphoglycolate: step 1/1.</text>
</comment>
<dbReference type="Pfam" id="PF12710">
    <property type="entry name" value="HAD"/>
    <property type="match status" value="1"/>
</dbReference>
<dbReference type="SFLD" id="SFLDS00003">
    <property type="entry name" value="Haloacid_Dehalogenase"/>
    <property type="match status" value="1"/>
</dbReference>
<dbReference type="GO" id="GO:0008967">
    <property type="term" value="F:phosphoglycolate phosphatase activity"/>
    <property type="evidence" value="ECO:0007669"/>
    <property type="project" value="UniProtKB-EC"/>
</dbReference>